<dbReference type="AlphaFoldDB" id="A0A2X3J0N4"/>
<sequence>MRGTLISGFNFTRWLESEPHDSHTEHVVIHGQNFLLEITPVHLDGEDNQPLLVGAVVMLRSTVRMGVSCKTSPAAISALLTRLSPSARKCAMWLSRPANCRC</sequence>
<accession>A0A2X3J0N4</accession>
<reference evidence="1 2" key="1">
    <citation type="submission" date="2018-06" db="EMBL/GenBank/DDBJ databases">
        <authorList>
            <consortium name="Pathogen Informatics"/>
            <person name="Doyle S."/>
        </authorList>
    </citation>
    <scope>NUCLEOTIDE SEQUENCE [LARGE SCALE GENOMIC DNA]</scope>
    <source>
        <strain evidence="1 2">NCTC12120</strain>
    </source>
</reference>
<dbReference type="Gene3D" id="3.30.450.20">
    <property type="entry name" value="PAS domain"/>
    <property type="match status" value="1"/>
</dbReference>
<evidence type="ECO:0000313" key="2">
    <source>
        <dbReference type="Proteomes" id="UP000251197"/>
    </source>
</evidence>
<proteinExistence type="predicted"/>
<gene>
    <name evidence="1" type="primary">tyrR_4</name>
    <name evidence="1" type="ORF">NCTC12120_05602</name>
</gene>
<dbReference type="Proteomes" id="UP000251197">
    <property type="component" value="Unassembled WGS sequence"/>
</dbReference>
<dbReference type="EMBL" id="UAVU01000009">
    <property type="protein sequence ID" value="SQC92407.1"/>
    <property type="molecule type" value="Genomic_DNA"/>
</dbReference>
<protein>
    <submittedName>
        <fullName evidence="1">Transcriptional regulatory protein tyrR</fullName>
    </submittedName>
</protein>
<name>A0A2X3J0N4_9ENTR</name>
<organism evidence="1 2">
    <name type="scientific">Cedecea neteri</name>
    <dbReference type="NCBI Taxonomy" id="158822"/>
    <lineage>
        <taxon>Bacteria</taxon>
        <taxon>Pseudomonadati</taxon>
        <taxon>Pseudomonadota</taxon>
        <taxon>Gammaproteobacteria</taxon>
        <taxon>Enterobacterales</taxon>
        <taxon>Enterobacteriaceae</taxon>
        <taxon>Cedecea</taxon>
    </lineage>
</organism>
<evidence type="ECO:0000313" key="1">
    <source>
        <dbReference type="EMBL" id="SQC92407.1"/>
    </source>
</evidence>